<accession>A0A167X4I4</accession>
<evidence type="ECO:0000256" key="1">
    <source>
        <dbReference type="ARBA" id="ARBA00004127"/>
    </source>
</evidence>
<comment type="subcellular location">
    <subcellularLocation>
        <location evidence="1">Endomembrane system</location>
        <topology evidence="1">Multi-pass membrane protein</topology>
    </subcellularLocation>
</comment>
<dbReference type="PANTHER" id="PTHR21324">
    <property type="entry name" value="FASTING-INDUCIBLE INTEGRAL MEMBRANE PROTEIN TM6P1-RELATED"/>
    <property type="match status" value="1"/>
</dbReference>
<protein>
    <submittedName>
        <fullName evidence="7">Fk506 suppressor</fullName>
    </submittedName>
</protein>
<dbReference type="GO" id="GO:0012505">
    <property type="term" value="C:endomembrane system"/>
    <property type="evidence" value="ECO:0007669"/>
    <property type="project" value="UniProtKB-SubCell"/>
</dbReference>
<evidence type="ECO:0000256" key="4">
    <source>
        <dbReference type="ARBA" id="ARBA00023136"/>
    </source>
</evidence>
<dbReference type="InterPro" id="IPR019402">
    <property type="entry name" value="CWH43_N"/>
</dbReference>
<dbReference type="PANTHER" id="PTHR21324:SF2">
    <property type="entry name" value="EG:22E5.9 PROTEIN"/>
    <property type="match status" value="1"/>
</dbReference>
<dbReference type="Proteomes" id="UP000076874">
    <property type="component" value="Unassembled WGS sequence"/>
</dbReference>
<keyword evidence="2 5" id="KW-0812">Transmembrane</keyword>
<feature type="domain" description="CWH43-like N-terminal" evidence="6">
    <location>
        <begin position="6"/>
        <end position="222"/>
    </location>
</feature>
<evidence type="ECO:0000259" key="6">
    <source>
        <dbReference type="Pfam" id="PF10277"/>
    </source>
</evidence>
<organism evidence="7 8">
    <name type="scientific">Niveomyces insectorum RCEF 264</name>
    <dbReference type="NCBI Taxonomy" id="1081102"/>
    <lineage>
        <taxon>Eukaryota</taxon>
        <taxon>Fungi</taxon>
        <taxon>Dikarya</taxon>
        <taxon>Ascomycota</taxon>
        <taxon>Pezizomycotina</taxon>
        <taxon>Sordariomycetes</taxon>
        <taxon>Hypocreomycetidae</taxon>
        <taxon>Hypocreales</taxon>
        <taxon>Cordycipitaceae</taxon>
        <taxon>Niveomyces</taxon>
    </lineage>
</organism>
<reference evidence="7 8" key="1">
    <citation type="journal article" date="2016" name="Genome Biol. Evol.">
        <title>Divergent and convergent evolution of fungal pathogenicity.</title>
        <authorList>
            <person name="Shang Y."/>
            <person name="Xiao G."/>
            <person name="Zheng P."/>
            <person name="Cen K."/>
            <person name="Zhan S."/>
            <person name="Wang C."/>
        </authorList>
    </citation>
    <scope>NUCLEOTIDE SEQUENCE [LARGE SCALE GENOMIC DNA]</scope>
    <source>
        <strain evidence="7 8">RCEF 264</strain>
    </source>
</reference>
<sequence length="313" mass="34094">MYGLSYWFLPAFSGAVWLGLLLGLLIGWTVDEHGVHYASMSAHQSIAYISNVGAAPRFKPVFIALCCVTTATLDLSFLADRWLRHSGRLTPNGSTGEKALGVLTVVFALVGTAGLILLSIFDVAHHKALHDAFLLVFLAGYVLSAVFICWEYQQLGRHNRHLRILQISFWIKMVFIVVEVILAIAFVSLNFTHKANPAAVIEWVIAFIFSFYILSFCVDLYPAVHTRHRKLRYGGNGNANGNEHGNGTANANGFTHGTSTTLMTEENYIAPAAMSAERGGRDVEGANGGYGWPGRHHDAGAARGGPYPAANNF</sequence>
<feature type="transmembrane region" description="Helical" evidence="5">
    <location>
        <begin position="132"/>
        <end position="150"/>
    </location>
</feature>
<gene>
    <name evidence="7" type="ORF">SPI_03165</name>
</gene>
<feature type="transmembrane region" description="Helical" evidence="5">
    <location>
        <begin position="170"/>
        <end position="191"/>
    </location>
</feature>
<name>A0A167X4I4_9HYPO</name>
<proteinExistence type="predicted"/>
<feature type="transmembrane region" description="Helical" evidence="5">
    <location>
        <begin position="203"/>
        <end position="224"/>
    </location>
</feature>
<dbReference type="STRING" id="1081102.A0A167X4I4"/>
<keyword evidence="3 5" id="KW-1133">Transmembrane helix</keyword>
<comment type="caution">
    <text evidence="7">The sequence shown here is derived from an EMBL/GenBank/DDBJ whole genome shotgun (WGS) entry which is preliminary data.</text>
</comment>
<dbReference type="Pfam" id="PF10277">
    <property type="entry name" value="Frag1"/>
    <property type="match status" value="1"/>
</dbReference>
<evidence type="ECO:0000313" key="8">
    <source>
        <dbReference type="Proteomes" id="UP000076874"/>
    </source>
</evidence>
<dbReference type="GO" id="GO:0005886">
    <property type="term" value="C:plasma membrane"/>
    <property type="evidence" value="ECO:0007669"/>
    <property type="project" value="TreeGrafter"/>
</dbReference>
<evidence type="ECO:0000256" key="3">
    <source>
        <dbReference type="ARBA" id="ARBA00022989"/>
    </source>
</evidence>
<keyword evidence="4 5" id="KW-0472">Membrane</keyword>
<dbReference type="AlphaFoldDB" id="A0A167X4I4"/>
<feature type="transmembrane region" description="Helical" evidence="5">
    <location>
        <begin position="61"/>
        <end position="79"/>
    </location>
</feature>
<feature type="transmembrane region" description="Helical" evidence="5">
    <location>
        <begin position="7"/>
        <end position="30"/>
    </location>
</feature>
<keyword evidence="8" id="KW-1185">Reference proteome</keyword>
<evidence type="ECO:0000313" key="7">
    <source>
        <dbReference type="EMBL" id="OAA64518.1"/>
    </source>
</evidence>
<dbReference type="InterPro" id="IPR050911">
    <property type="entry name" value="DRAM/TMEM150_Autophagy_Mod"/>
</dbReference>
<dbReference type="EMBL" id="AZHD01000004">
    <property type="protein sequence ID" value="OAA64518.1"/>
    <property type="molecule type" value="Genomic_DNA"/>
</dbReference>
<evidence type="ECO:0000256" key="2">
    <source>
        <dbReference type="ARBA" id="ARBA00022692"/>
    </source>
</evidence>
<dbReference type="OrthoDB" id="10032492at2759"/>
<feature type="transmembrane region" description="Helical" evidence="5">
    <location>
        <begin position="100"/>
        <end position="120"/>
    </location>
</feature>
<evidence type="ECO:0000256" key="5">
    <source>
        <dbReference type="SAM" id="Phobius"/>
    </source>
</evidence>